<evidence type="ECO:0000256" key="6">
    <source>
        <dbReference type="SAM" id="Phobius"/>
    </source>
</evidence>
<feature type="domain" description="DUF3817" evidence="7">
    <location>
        <begin position="39"/>
        <end position="124"/>
    </location>
</feature>
<evidence type="ECO:0000256" key="4">
    <source>
        <dbReference type="ARBA" id="ARBA00022989"/>
    </source>
</evidence>
<keyword evidence="4 6" id="KW-1133">Transmembrane helix</keyword>
<dbReference type="NCBIfam" id="TIGR03954">
    <property type="entry name" value="integ_memb_HG"/>
    <property type="match status" value="1"/>
</dbReference>
<evidence type="ECO:0000256" key="5">
    <source>
        <dbReference type="ARBA" id="ARBA00023136"/>
    </source>
</evidence>
<feature type="transmembrane region" description="Helical" evidence="6">
    <location>
        <begin position="74"/>
        <end position="95"/>
    </location>
</feature>
<organism evidence="8 9">
    <name type="scientific">Luteolibacter arcticus</name>
    <dbReference type="NCBI Taxonomy" id="1581411"/>
    <lineage>
        <taxon>Bacteria</taxon>
        <taxon>Pseudomonadati</taxon>
        <taxon>Verrucomicrobiota</taxon>
        <taxon>Verrucomicrobiia</taxon>
        <taxon>Verrucomicrobiales</taxon>
        <taxon>Verrucomicrobiaceae</taxon>
        <taxon>Luteolibacter</taxon>
    </lineage>
</organism>
<dbReference type="EMBL" id="JAPDDT010000010">
    <property type="protein sequence ID" value="MCW1924804.1"/>
    <property type="molecule type" value="Genomic_DNA"/>
</dbReference>
<dbReference type="InterPro" id="IPR023845">
    <property type="entry name" value="DUF3817_TM"/>
</dbReference>
<reference evidence="8 9" key="1">
    <citation type="submission" date="2022-10" db="EMBL/GenBank/DDBJ databases">
        <title>Luteolibacter arcticus strain CCTCC AB 2014275, whole genome shotgun sequencing project.</title>
        <authorList>
            <person name="Zhao G."/>
            <person name="Shen L."/>
        </authorList>
    </citation>
    <scope>NUCLEOTIDE SEQUENCE [LARGE SCALE GENOMIC DNA]</scope>
    <source>
        <strain evidence="8 9">CCTCC AB 2014275</strain>
    </source>
</reference>
<accession>A0ABT3GMS9</accession>
<gene>
    <name evidence="8" type="ORF">OKA05_19730</name>
</gene>
<evidence type="ECO:0000256" key="2">
    <source>
        <dbReference type="ARBA" id="ARBA00022475"/>
    </source>
</evidence>
<comment type="subcellular location">
    <subcellularLocation>
        <location evidence="1">Cell membrane</location>
        <topology evidence="1">Multi-pass membrane protein</topology>
    </subcellularLocation>
</comment>
<dbReference type="PANTHER" id="PTHR40077:SF1">
    <property type="entry name" value="MEMBRANE PROTEIN"/>
    <property type="match status" value="1"/>
</dbReference>
<feature type="transmembrane region" description="Helical" evidence="6">
    <location>
        <begin position="101"/>
        <end position="120"/>
    </location>
</feature>
<feature type="transmembrane region" description="Helical" evidence="6">
    <location>
        <begin position="43"/>
        <end position="62"/>
    </location>
</feature>
<evidence type="ECO:0000256" key="3">
    <source>
        <dbReference type="ARBA" id="ARBA00022692"/>
    </source>
</evidence>
<dbReference type="PANTHER" id="PTHR40077">
    <property type="entry name" value="MEMBRANE PROTEIN-RELATED"/>
    <property type="match status" value="1"/>
</dbReference>
<evidence type="ECO:0000313" key="8">
    <source>
        <dbReference type="EMBL" id="MCW1924804.1"/>
    </source>
</evidence>
<evidence type="ECO:0000259" key="7">
    <source>
        <dbReference type="Pfam" id="PF12823"/>
    </source>
</evidence>
<evidence type="ECO:0000256" key="1">
    <source>
        <dbReference type="ARBA" id="ARBA00004651"/>
    </source>
</evidence>
<keyword evidence="5 6" id="KW-0472">Membrane</keyword>
<protein>
    <submittedName>
        <fullName evidence="8">DUF3817 domain-containing protein</fullName>
    </submittedName>
</protein>
<keyword evidence="9" id="KW-1185">Reference proteome</keyword>
<name>A0ABT3GMS9_9BACT</name>
<dbReference type="Pfam" id="PF12823">
    <property type="entry name" value="DUF3817"/>
    <property type="match status" value="1"/>
</dbReference>
<dbReference type="Proteomes" id="UP001320876">
    <property type="component" value="Unassembled WGS sequence"/>
</dbReference>
<keyword evidence="3 6" id="KW-0812">Transmembrane</keyword>
<comment type="caution">
    <text evidence="8">The sequence shown here is derived from an EMBL/GenBank/DDBJ whole genome shotgun (WGS) entry which is preliminary data.</text>
</comment>
<evidence type="ECO:0000313" key="9">
    <source>
        <dbReference type="Proteomes" id="UP001320876"/>
    </source>
</evidence>
<sequence length="136" mass="14651">MDFPWVAGASFILRAIDIGAPAAPLGPVMSAPDLRDPVGRVRLVGMLEGVSFLVLLGIAMPLKYIADMPMAVRITGMIHGVLFLLFLLVIFQAWGSKALTTKRSALAFLASLIPFGPFLIDRRLEEGATRSEDPAD</sequence>
<proteinExistence type="predicted"/>
<dbReference type="RefSeq" id="WP_264488913.1">
    <property type="nucleotide sequence ID" value="NZ_JAPDDT010000010.1"/>
</dbReference>
<keyword evidence="2" id="KW-1003">Cell membrane</keyword>